<feature type="region of interest" description="Disordered" evidence="1">
    <location>
        <begin position="1"/>
        <end position="44"/>
    </location>
</feature>
<dbReference type="SUPFAM" id="SSF89550">
    <property type="entry name" value="PHP domain-like"/>
    <property type="match status" value="1"/>
</dbReference>
<dbReference type="InterPro" id="IPR003141">
    <property type="entry name" value="Pol/His_phosphatase_N"/>
</dbReference>
<feature type="compositionally biased region" description="Polar residues" evidence="1">
    <location>
        <begin position="11"/>
        <end position="24"/>
    </location>
</feature>
<dbReference type="PANTHER" id="PTHR42924:SF3">
    <property type="entry name" value="POLYMERASE_HISTIDINOL PHOSPHATASE N-TERMINAL DOMAIN-CONTAINING PROTEIN"/>
    <property type="match status" value="1"/>
</dbReference>
<keyword evidence="4" id="KW-1185">Reference proteome</keyword>
<reference evidence="3 4" key="2">
    <citation type="journal article" date="2018" name="New Phytol.">
        <title>High intraspecific genome diversity in the model arbuscular mycorrhizal symbiont Rhizophagus irregularis.</title>
        <authorList>
            <person name="Chen E.C.H."/>
            <person name="Morin E."/>
            <person name="Beaudet D."/>
            <person name="Noel J."/>
            <person name="Yildirir G."/>
            <person name="Ndikumana S."/>
            <person name="Charron P."/>
            <person name="St-Onge C."/>
            <person name="Giorgi J."/>
            <person name="Kruger M."/>
            <person name="Marton T."/>
            <person name="Ropars J."/>
            <person name="Grigoriev I.V."/>
            <person name="Hainaut M."/>
            <person name="Henrissat B."/>
            <person name="Roux C."/>
            <person name="Martin F."/>
            <person name="Corradi N."/>
        </authorList>
    </citation>
    <scope>NUCLEOTIDE SEQUENCE [LARGE SCALE GENOMIC DNA]</scope>
    <source>
        <strain evidence="3 4">DAOM 197198</strain>
    </source>
</reference>
<name>A0A2P4QTV6_RHIID</name>
<dbReference type="InterPro" id="IPR052018">
    <property type="entry name" value="PHP_domain"/>
</dbReference>
<feature type="domain" description="Polymerase/histidinol phosphatase N-terminal" evidence="2">
    <location>
        <begin position="69"/>
        <end position="175"/>
    </location>
</feature>
<dbReference type="GO" id="GO:0035312">
    <property type="term" value="F:5'-3' DNA exonuclease activity"/>
    <property type="evidence" value="ECO:0007669"/>
    <property type="project" value="TreeGrafter"/>
</dbReference>
<dbReference type="AlphaFoldDB" id="A0A2P4QTV6"/>
<proteinExistence type="predicted"/>
<sequence length="201" mass="22794">MNQEKYALLSRPTQNHNTLNSSEIDISPETPLLPQNQRHHGTGPVLSEIKIPSYMTPIDNDFGEFNVLLDGHLHTKFSDGRMNPEQLLKWAIANGYNAIIVSDHNNIEDVSPDFPSDERLEEIINHVHKLGGLVSVNHIPWSNSTEWGQVGDHPSREKLRDMILGVDGLEVDMNNFYVEIKNGNIGRNENEEERQVDLVDI</sequence>
<evidence type="ECO:0000256" key="1">
    <source>
        <dbReference type="SAM" id="MobiDB-lite"/>
    </source>
</evidence>
<dbReference type="SMART" id="SM00481">
    <property type="entry name" value="POLIIIAc"/>
    <property type="match status" value="1"/>
</dbReference>
<gene>
    <name evidence="3" type="ORF">GLOIN_2v1868486</name>
</gene>
<dbReference type="Gene3D" id="3.20.20.140">
    <property type="entry name" value="Metal-dependent hydrolases"/>
    <property type="match status" value="1"/>
</dbReference>
<evidence type="ECO:0000259" key="2">
    <source>
        <dbReference type="SMART" id="SM00481"/>
    </source>
</evidence>
<dbReference type="PANTHER" id="PTHR42924">
    <property type="entry name" value="EXONUCLEASE"/>
    <property type="match status" value="1"/>
</dbReference>
<organism evidence="3 4">
    <name type="scientific">Rhizophagus irregularis (strain DAOM 181602 / DAOM 197198 / MUCL 43194)</name>
    <name type="common">Arbuscular mycorrhizal fungus</name>
    <name type="synonym">Glomus intraradices</name>
    <dbReference type="NCBI Taxonomy" id="747089"/>
    <lineage>
        <taxon>Eukaryota</taxon>
        <taxon>Fungi</taxon>
        <taxon>Fungi incertae sedis</taxon>
        <taxon>Mucoromycota</taxon>
        <taxon>Glomeromycotina</taxon>
        <taxon>Glomeromycetes</taxon>
        <taxon>Glomerales</taxon>
        <taxon>Glomeraceae</taxon>
        <taxon>Rhizophagus</taxon>
    </lineage>
</organism>
<dbReference type="InterPro" id="IPR004013">
    <property type="entry name" value="PHP_dom"/>
</dbReference>
<dbReference type="VEuPathDB" id="FungiDB:RhiirFUN_024863"/>
<dbReference type="EMBL" id="AUPC02000013">
    <property type="protein sequence ID" value="POG81084.1"/>
    <property type="molecule type" value="Genomic_DNA"/>
</dbReference>
<accession>A0A2P4QTV6</accession>
<dbReference type="GO" id="GO:0004534">
    <property type="term" value="F:5'-3' RNA exonuclease activity"/>
    <property type="evidence" value="ECO:0007669"/>
    <property type="project" value="TreeGrafter"/>
</dbReference>
<dbReference type="Proteomes" id="UP000018888">
    <property type="component" value="Unassembled WGS sequence"/>
</dbReference>
<dbReference type="InterPro" id="IPR016195">
    <property type="entry name" value="Pol/histidinol_Pase-like"/>
</dbReference>
<dbReference type="Pfam" id="PF02811">
    <property type="entry name" value="PHP"/>
    <property type="match status" value="1"/>
</dbReference>
<evidence type="ECO:0000313" key="3">
    <source>
        <dbReference type="EMBL" id="POG81084.1"/>
    </source>
</evidence>
<reference evidence="3 4" key="1">
    <citation type="journal article" date="2013" name="Proc. Natl. Acad. Sci. U.S.A.">
        <title>Genome of an arbuscular mycorrhizal fungus provides insight into the oldest plant symbiosis.</title>
        <authorList>
            <person name="Tisserant E."/>
            <person name="Malbreil M."/>
            <person name="Kuo A."/>
            <person name="Kohler A."/>
            <person name="Symeonidi A."/>
            <person name="Balestrini R."/>
            <person name="Charron P."/>
            <person name="Duensing N."/>
            <person name="Frei Dit Frey N."/>
            <person name="Gianinazzi-Pearson V."/>
            <person name="Gilbert L.B."/>
            <person name="Handa Y."/>
            <person name="Herr J.R."/>
            <person name="Hijri M."/>
            <person name="Koul R."/>
            <person name="Kawaguchi M."/>
            <person name="Krajinski F."/>
            <person name="Lammers P.J."/>
            <person name="Masclaux F.G."/>
            <person name="Murat C."/>
            <person name="Morin E."/>
            <person name="Ndikumana S."/>
            <person name="Pagni M."/>
            <person name="Petitpierre D."/>
            <person name="Requena N."/>
            <person name="Rosikiewicz P."/>
            <person name="Riley R."/>
            <person name="Saito K."/>
            <person name="San Clemente H."/>
            <person name="Shapiro H."/>
            <person name="van Tuinen D."/>
            <person name="Becard G."/>
            <person name="Bonfante P."/>
            <person name="Paszkowski U."/>
            <person name="Shachar-Hill Y.Y."/>
            <person name="Tuskan G.A."/>
            <person name="Young P.W."/>
            <person name="Sanders I.R."/>
            <person name="Henrissat B."/>
            <person name="Rensing S.A."/>
            <person name="Grigoriev I.V."/>
            <person name="Corradi N."/>
            <person name="Roux C."/>
            <person name="Martin F."/>
        </authorList>
    </citation>
    <scope>NUCLEOTIDE SEQUENCE [LARGE SCALE GENOMIC DNA]</scope>
    <source>
        <strain evidence="3 4">DAOM 197198</strain>
    </source>
</reference>
<evidence type="ECO:0000313" key="4">
    <source>
        <dbReference type="Proteomes" id="UP000018888"/>
    </source>
</evidence>
<protein>
    <recommendedName>
        <fullName evidence="2">Polymerase/histidinol phosphatase N-terminal domain-containing protein</fullName>
    </recommendedName>
</protein>
<comment type="caution">
    <text evidence="3">The sequence shown here is derived from an EMBL/GenBank/DDBJ whole genome shotgun (WGS) entry which is preliminary data.</text>
</comment>